<reference evidence="9 10" key="1">
    <citation type="journal article" date="2013" name="Genome Biol.">
        <title>Draft genome of the mountain pine beetle, Dendroctonus ponderosae Hopkins, a major forest pest.</title>
        <authorList>
            <person name="Keeling C.I."/>
            <person name="Yuen M.M."/>
            <person name="Liao N.Y."/>
            <person name="Docking T.R."/>
            <person name="Chan S.K."/>
            <person name="Taylor G.A."/>
            <person name="Palmquist D.L."/>
            <person name="Jackman S.D."/>
            <person name="Nguyen A."/>
            <person name="Li M."/>
            <person name="Henderson H."/>
            <person name="Janes J.K."/>
            <person name="Zhao Y."/>
            <person name="Pandoh P."/>
            <person name="Moore R."/>
            <person name="Sperling F.A."/>
            <person name="Huber D.P."/>
            <person name="Birol I."/>
            <person name="Jones S.J."/>
            <person name="Bohlmann J."/>
        </authorList>
    </citation>
    <scope>NUCLEOTIDE SEQUENCE</scope>
</reference>
<name>U4UBF6_DENPD</name>
<dbReference type="STRING" id="77166.U4UBF6"/>
<evidence type="ECO:0000256" key="1">
    <source>
        <dbReference type="ARBA" id="ARBA00001968"/>
    </source>
</evidence>
<feature type="domain" description="DDE Tnp4" evidence="8">
    <location>
        <begin position="7"/>
        <end position="136"/>
    </location>
</feature>
<keyword evidence="4" id="KW-0540">Nuclease</keyword>
<dbReference type="GO" id="GO:0046872">
    <property type="term" value="F:metal ion binding"/>
    <property type="evidence" value="ECO:0007669"/>
    <property type="project" value="UniProtKB-KW"/>
</dbReference>
<accession>U4UBF6</accession>
<dbReference type="Proteomes" id="UP000030742">
    <property type="component" value="Unassembled WGS sequence"/>
</dbReference>
<keyword evidence="7" id="KW-0539">Nucleus</keyword>
<gene>
    <name evidence="9" type="ORF">D910_04690</name>
</gene>
<evidence type="ECO:0000259" key="8">
    <source>
        <dbReference type="Pfam" id="PF13359"/>
    </source>
</evidence>
<dbReference type="Pfam" id="PF13359">
    <property type="entry name" value="DDE_Tnp_4"/>
    <property type="match status" value="1"/>
</dbReference>
<dbReference type="OrthoDB" id="8177447at2759"/>
<protein>
    <recommendedName>
        <fullName evidence="8">DDE Tnp4 domain-containing protein</fullName>
    </recommendedName>
</protein>
<dbReference type="EMBL" id="KB631929">
    <property type="protein sequence ID" value="ERL87295.1"/>
    <property type="molecule type" value="Genomic_DNA"/>
</dbReference>
<evidence type="ECO:0000256" key="2">
    <source>
        <dbReference type="ARBA" id="ARBA00004123"/>
    </source>
</evidence>
<evidence type="ECO:0000256" key="4">
    <source>
        <dbReference type="ARBA" id="ARBA00022722"/>
    </source>
</evidence>
<dbReference type="PANTHER" id="PTHR22930:SF85">
    <property type="entry name" value="GH03217P-RELATED"/>
    <property type="match status" value="1"/>
</dbReference>
<evidence type="ECO:0000256" key="7">
    <source>
        <dbReference type="ARBA" id="ARBA00023242"/>
    </source>
</evidence>
<keyword evidence="6" id="KW-0378">Hydrolase</keyword>
<dbReference type="GO" id="GO:0016787">
    <property type="term" value="F:hydrolase activity"/>
    <property type="evidence" value="ECO:0007669"/>
    <property type="project" value="UniProtKB-KW"/>
</dbReference>
<evidence type="ECO:0000256" key="6">
    <source>
        <dbReference type="ARBA" id="ARBA00022801"/>
    </source>
</evidence>
<dbReference type="GO" id="GO:0005634">
    <property type="term" value="C:nucleus"/>
    <property type="evidence" value="ECO:0007669"/>
    <property type="project" value="UniProtKB-SubCell"/>
</dbReference>
<proteinExistence type="inferred from homology"/>
<organism evidence="9 10">
    <name type="scientific">Dendroctonus ponderosae</name>
    <name type="common">Mountain pine beetle</name>
    <dbReference type="NCBI Taxonomy" id="77166"/>
    <lineage>
        <taxon>Eukaryota</taxon>
        <taxon>Metazoa</taxon>
        <taxon>Ecdysozoa</taxon>
        <taxon>Arthropoda</taxon>
        <taxon>Hexapoda</taxon>
        <taxon>Insecta</taxon>
        <taxon>Pterygota</taxon>
        <taxon>Neoptera</taxon>
        <taxon>Endopterygota</taxon>
        <taxon>Coleoptera</taxon>
        <taxon>Polyphaga</taxon>
        <taxon>Cucujiformia</taxon>
        <taxon>Curculionidae</taxon>
        <taxon>Scolytinae</taxon>
        <taxon>Dendroctonus</taxon>
    </lineage>
</organism>
<evidence type="ECO:0000313" key="10">
    <source>
        <dbReference type="Proteomes" id="UP000030742"/>
    </source>
</evidence>
<dbReference type="InterPro" id="IPR027806">
    <property type="entry name" value="HARBI1_dom"/>
</dbReference>
<evidence type="ECO:0000256" key="5">
    <source>
        <dbReference type="ARBA" id="ARBA00022723"/>
    </source>
</evidence>
<evidence type="ECO:0000256" key="3">
    <source>
        <dbReference type="ARBA" id="ARBA00006958"/>
    </source>
</evidence>
<dbReference type="GO" id="GO:0004518">
    <property type="term" value="F:nuclease activity"/>
    <property type="evidence" value="ECO:0007669"/>
    <property type="project" value="UniProtKB-KW"/>
</dbReference>
<dbReference type="PANTHER" id="PTHR22930">
    <property type="match status" value="1"/>
</dbReference>
<comment type="similarity">
    <text evidence="3">Belongs to the HARBI1 family.</text>
</comment>
<dbReference type="InterPro" id="IPR045249">
    <property type="entry name" value="HARBI1-like"/>
</dbReference>
<dbReference type="AlphaFoldDB" id="U4UBF6"/>
<comment type="cofactor">
    <cofactor evidence="1">
        <name>a divalent metal cation</name>
        <dbReference type="ChEBI" id="CHEBI:60240"/>
    </cofactor>
</comment>
<keyword evidence="5" id="KW-0479">Metal-binding</keyword>
<comment type="subcellular location">
    <subcellularLocation>
        <location evidence="2">Nucleus</location>
    </subcellularLocation>
</comment>
<evidence type="ECO:0000313" key="9">
    <source>
        <dbReference type="EMBL" id="ERL87295.1"/>
    </source>
</evidence>
<sequence length="195" mass="22269">MYLGGSDAEVFKYRKGYFSINVQAIGDAGLKLMNVVARWPGSTHDATIFNNSKVKHEFENNLFPDSVSLGDGGYNIRPYLLTPLQQPANRAEQLYNESHIRTRNIIERIFPVLAYGCRLKIDTVLIIIIATAVLHNICGEQNEEEPPDPEDLERFIHLMQEDEVPNIPLAFSNILSQGNQNRRDLIDSYFRFIDE</sequence>